<dbReference type="Proteomes" id="UP000002051">
    <property type="component" value="Unassembled WGS sequence"/>
</dbReference>
<comment type="cofactor">
    <cofactor evidence="1">
        <name>[4Fe-4S] cluster</name>
        <dbReference type="ChEBI" id="CHEBI:49883"/>
    </cofactor>
</comment>
<dbReference type="AlphaFoldDB" id="G8A1H8"/>
<dbReference type="PANTHER" id="PTHR31619:SF5">
    <property type="entry name" value="4-HYDROXY-3-METHYLBUT-2-ENYL DIPHOSPHATE REDUCTASE, CHLOROPLASTIC"/>
    <property type="match status" value="1"/>
</dbReference>
<reference evidence="15" key="4">
    <citation type="journal article" date="2018" name="Nat. Plants">
        <title>Whole-genome landscape of Medicago truncatula symbiotic genes.</title>
        <authorList>
            <person name="Pecrix Y."/>
            <person name="Staton S.E."/>
            <person name="Sallet E."/>
            <person name="Lelandais-Briere C."/>
            <person name="Moreau S."/>
            <person name="Carrere S."/>
            <person name="Blein T."/>
            <person name="Jardinaud M.F."/>
            <person name="Latrasse D."/>
            <person name="Zouine M."/>
            <person name="Zahm M."/>
            <person name="Kreplak J."/>
            <person name="Mayjonade B."/>
            <person name="Satge C."/>
            <person name="Perez M."/>
            <person name="Cauet S."/>
            <person name="Marande W."/>
            <person name="Chantry-Darmon C."/>
            <person name="Lopez-Roques C."/>
            <person name="Bouchez O."/>
            <person name="Berard A."/>
            <person name="Debelle F."/>
            <person name="Munos S."/>
            <person name="Bendahmane A."/>
            <person name="Berges H."/>
            <person name="Niebel A."/>
            <person name="Buitink J."/>
            <person name="Frugier F."/>
            <person name="Benhamed M."/>
            <person name="Crespi M."/>
            <person name="Gouzy J."/>
            <person name="Gamas P."/>
        </authorList>
    </citation>
    <scope>NUCLEOTIDE SEQUENCE [LARGE SCALE GENOMIC DNA]</scope>
    <source>
        <strain evidence="15">cv. Jemalong A17</strain>
    </source>
</reference>
<dbReference type="Pfam" id="PF02401">
    <property type="entry name" value="LYTB"/>
    <property type="match status" value="1"/>
</dbReference>
<dbReference type="GO" id="GO:0019288">
    <property type="term" value="P:isopentenyl diphosphate biosynthetic process, methylerythritol 4-phosphate pathway"/>
    <property type="evidence" value="ECO:0000318"/>
    <property type="project" value="GO_Central"/>
</dbReference>
<name>G8A1H8_MEDTR</name>
<evidence type="ECO:0000256" key="9">
    <source>
        <dbReference type="ARBA" id="ARBA00046335"/>
    </source>
</evidence>
<dbReference type="PANTHER" id="PTHR31619">
    <property type="entry name" value="4-HYDROXY-3-METHYLBUT-2-ENYL DIPHOSPHATE REDUCTASE, CHLOROPLASTIC"/>
    <property type="match status" value="1"/>
</dbReference>
<reference evidence="11 14" key="1">
    <citation type="journal article" date="2011" name="Nature">
        <title>The Medicago genome provides insight into the evolution of rhizobial symbioses.</title>
        <authorList>
            <person name="Young N.D."/>
            <person name="Debelle F."/>
            <person name="Oldroyd G.E."/>
            <person name="Geurts R."/>
            <person name="Cannon S.B."/>
            <person name="Udvardi M.K."/>
            <person name="Benedito V.A."/>
            <person name="Mayer K.F."/>
            <person name="Gouzy J."/>
            <person name="Schoof H."/>
            <person name="Van de Peer Y."/>
            <person name="Proost S."/>
            <person name="Cook D.R."/>
            <person name="Meyers B.C."/>
            <person name="Spannagl M."/>
            <person name="Cheung F."/>
            <person name="De Mita S."/>
            <person name="Krishnakumar V."/>
            <person name="Gundlach H."/>
            <person name="Zhou S."/>
            <person name="Mudge J."/>
            <person name="Bharti A.K."/>
            <person name="Murray J.D."/>
            <person name="Naoumkina M.A."/>
            <person name="Rosen B."/>
            <person name="Silverstein K.A."/>
            <person name="Tang H."/>
            <person name="Rombauts S."/>
            <person name="Zhao P.X."/>
            <person name="Zhou P."/>
            <person name="Barbe V."/>
            <person name="Bardou P."/>
            <person name="Bechner M."/>
            <person name="Bellec A."/>
            <person name="Berger A."/>
            <person name="Berges H."/>
            <person name="Bidwell S."/>
            <person name="Bisseling T."/>
            <person name="Choisne N."/>
            <person name="Couloux A."/>
            <person name="Denny R."/>
            <person name="Deshpande S."/>
            <person name="Dai X."/>
            <person name="Doyle J.J."/>
            <person name="Dudez A.M."/>
            <person name="Farmer A.D."/>
            <person name="Fouteau S."/>
            <person name="Franken C."/>
            <person name="Gibelin C."/>
            <person name="Gish J."/>
            <person name="Goldstein S."/>
            <person name="Gonzalez A.J."/>
            <person name="Green P.J."/>
            <person name="Hallab A."/>
            <person name="Hartog M."/>
            <person name="Hua A."/>
            <person name="Humphray S.J."/>
            <person name="Jeong D.H."/>
            <person name="Jing Y."/>
            <person name="Jocker A."/>
            <person name="Kenton S.M."/>
            <person name="Kim D.J."/>
            <person name="Klee K."/>
            <person name="Lai H."/>
            <person name="Lang C."/>
            <person name="Lin S."/>
            <person name="Macmil S.L."/>
            <person name="Magdelenat G."/>
            <person name="Matthews L."/>
            <person name="McCorrison J."/>
            <person name="Monaghan E.L."/>
            <person name="Mun J.H."/>
            <person name="Najar F.Z."/>
            <person name="Nicholson C."/>
            <person name="Noirot C."/>
            <person name="O'Bleness M."/>
            <person name="Paule C.R."/>
            <person name="Poulain J."/>
            <person name="Prion F."/>
            <person name="Qin B."/>
            <person name="Qu C."/>
            <person name="Retzel E.F."/>
            <person name="Riddle C."/>
            <person name="Sallet E."/>
            <person name="Samain S."/>
            <person name="Samson N."/>
            <person name="Sanders I."/>
            <person name="Saurat O."/>
            <person name="Scarpelli C."/>
            <person name="Schiex T."/>
            <person name="Segurens B."/>
            <person name="Severin A.J."/>
            <person name="Sherrier D.J."/>
            <person name="Shi R."/>
            <person name="Sims S."/>
            <person name="Singer S.R."/>
            <person name="Sinharoy S."/>
            <person name="Sterck L."/>
            <person name="Viollet A."/>
            <person name="Wang B.B."/>
            <person name="Wang K."/>
            <person name="Wang M."/>
            <person name="Wang X."/>
            <person name="Warfsmann J."/>
            <person name="Weissenbach J."/>
            <person name="White D.D."/>
            <person name="White J.D."/>
            <person name="Wiley G.B."/>
            <person name="Wincker P."/>
            <person name="Xing Y."/>
            <person name="Yang L."/>
            <person name="Yao Z."/>
            <person name="Ying F."/>
            <person name="Zhai J."/>
            <person name="Zhou L."/>
            <person name="Zuber A."/>
            <person name="Denarie J."/>
            <person name="Dixon R.A."/>
            <person name="May G.D."/>
            <person name="Schwartz D.C."/>
            <person name="Rogers J."/>
            <person name="Quetier F."/>
            <person name="Town C.D."/>
            <person name="Roe B.A."/>
        </authorList>
    </citation>
    <scope>NUCLEOTIDE SEQUENCE [LARGE SCALE GENOMIC DNA]</scope>
    <source>
        <strain evidence="11">A17</strain>
        <strain evidence="13 14">cv. Jemalong A17</strain>
    </source>
</reference>
<evidence type="ECO:0000313" key="15">
    <source>
        <dbReference type="Proteomes" id="UP000265566"/>
    </source>
</evidence>
<dbReference type="EMBL" id="PSQE01000001">
    <property type="protein sequence ID" value="RHN81297.1"/>
    <property type="molecule type" value="Genomic_DNA"/>
</dbReference>
<keyword evidence="4 12" id="KW-0560">Oxidoreductase</keyword>
<evidence type="ECO:0000313" key="13">
    <source>
        <dbReference type="EnsemblPlants" id="KEH43338"/>
    </source>
</evidence>
<accession>G8A1H8</accession>
<dbReference type="EC" id="1.17.7.4" evidence="10"/>
<dbReference type="GO" id="GO:0050992">
    <property type="term" value="P:dimethylallyl diphosphate biosynthetic process"/>
    <property type="evidence" value="ECO:0007669"/>
    <property type="project" value="InterPro"/>
</dbReference>
<sequence>MGDQPVTKIATLTAMIKTLSDQMATLTTTTAQMAALTTTTLTIKVDDIINKNNQNRKGGPIWVPHDGDNRIIEDSSSYEEKIATATKKGADVQIAYEVIEQFPNHKIGITNEIIHNTIVNKCLEEMKVENIPIAEGKKQFEFVNKGDVVMLPAFGAVVDEMLTLSEKNVQIVDTTCEWVSTVWNIVEKHKREDYTSIIHGKYAQKKTVATMSFAEKYVIMKNMADAKMMDLECIQHATTFLQWDKDNCYILQIKSSLHFIQ</sequence>
<keyword evidence="2" id="KW-0004">4Fe-4S</keyword>
<evidence type="ECO:0000256" key="10">
    <source>
        <dbReference type="ARBA" id="ARBA00047177"/>
    </source>
</evidence>
<dbReference type="InterPro" id="IPR003451">
    <property type="entry name" value="LytB/IspH"/>
</dbReference>
<dbReference type="Proteomes" id="UP000265566">
    <property type="component" value="Chromosome 1"/>
</dbReference>
<evidence type="ECO:0000313" key="12">
    <source>
        <dbReference type="EMBL" id="RHN81297.1"/>
    </source>
</evidence>
<dbReference type="Gramene" id="rna5313">
    <property type="protein sequence ID" value="RHN81297.1"/>
    <property type="gene ID" value="gene5313"/>
</dbReference>
<dbReference type="Gene3D" id="3.40.50.11270">
    <property type="match status" value="1"/>
</dbReference>
<dbReference type="GO" id="GO:0046872">
    <property type="term" value="F:metal ion binding"/>
    <property type="evidence" value="ECO:0007669"/>
    <property type="project" value="UniProtKB-KW"/>
</dbReference>
<comment type="pathway">
    <text evidence="7">Isoprenoid biosynthesis; isopentenyl diphosphate biosynthesis via DXP pathway; isopentenyl diphosphate from 1-deoxy-D-xylulose 5-phosphate: step 6/6.</text>
</comment>
<dbReference type="eggNOG" id="ENOG502QPIQ">
    <property type="taxonomic scope" value="Eukaryota"/>
</dbReference>
<dbReference type="Gene3D" id="3.40.1010.20">
    <property type="entry name" value="4-hydroxy-3-methylbut-2-enyl diphosphate reductase, catalytic domain"/>
    <property type="match status" value="1"/>
</dbReference>
<proteinExistence type="inferred from homology"/>
<dbReference type="GO" id="GO:0051745">
    <property type="term" value="F:4-hydroxy-3-methylbut-2-enyl diphosphate reductase activity"/>
    <property type="evidence" value="ECO:0000318"/>
    <property type="project" value="GO_Central"/>
</dbReference>
<reference evidence="12" key="5">
    <citation type="journal article" date="2018" name="Nat. Plants">
        <title>Whole-genome landscape of Medicago truncatula symbiotic genes.</title>
        <authorList>
            <person name="Pecrix Y."/>
            <person name="Gamas P."/>
            <person name="Carrere S."/>
        </authorList>
    </citation>
    <scope>NUCLEOTIDE SEQUENCE</scope>
    <source>
        <tissue evidence="12">Leaves</tissue>
    </source>
</reference>
<evidence type="ECO:0000313" key="14">
    <source>
        <dbReference type="Proteomes" id="UP000002051"/>
    </source>
</evidence>
<dbReference type="GO" id="GO:0051539">
    <property type="term" value="F:4 iron, 4 sulfur cluster binding"/>
    <property type="evidence" value="ECO:0007669"/>
    <property type="project" value="UniProtKB-KW"/>
</dbReference>
<evidence type="ECO:0000256" key="8">
    <source>
        <dbReference type="ARBA" id="ARBA00046314"/>
    </source>
</evidence>
<dbReference type="EMBL" id="CM001217">
    <property type="protein sequence ID" value="KEH43338.1"/>
    <property type="molecule type" value="Genomic_DNA"/>
</dbReference>
<dbReference type="EnsemblPlants" id="KEH43338">
    <property type="protein sequence ID" value="KEH43338"/>
    <property type="gene ID" value="MTR_1g090787"/>
</dbReference>
<organism evidence="11 14">
    <name type="scientific">Medicago truncatula</name>
    <name type="common">Barrel medic</name>
    <name type="synonym">Medicago tribuloides</name>
    <dbReference type="NCBI Taxonomy" id="3880"/>
    <lineage>
        <taxon>Eukaryota</taxon>
        <taxon>Viridiplantae</taxon>
        <taxon>Streptophyta</taxon>
        <taxon>Embryophyta</taxon>
        <taxon>Tracheophyta</taxon>
        <taxon>Spermatophyta</taxon>
        <taxon>Magnoliopsida</taxon>
        <taxon>eudicotyledons</taxon>
        <taxon>Gunneridae</taxon>
        <taxon>Pentapetalae</taxon>
        <taxon>rosids</taxon>
        <taxon>fabids</taxon>
        <taxon>Fabales</taxon>
        <taxon>Fabaceae</taxon>
        <taxon>Papilionoideae</taxon>
        <taxon>50 kb inversion clade</taxon>
        <taxon>NPAAA clade</taxon>
        <taxon>Hologalegina</taxon>
        <taxon>IRL clade</taxon>
        <taxon>Trifolieae</taxon>
        <taxon>Medicago</taxon>
    </lineage>
</organism>
<gene>
    <name evidence="11" type="ordered locus">MTR_1g090787</name>
    <name evidence="12" type="ORF">MtrunA17_Chr1g0197471</name>
</gene>
<evidence type="ECO:0000256" key="6">
    <source>
        <dbReference type="ARBA" id="ARBA00023014"/>
    </source>
</evidence>
<evidence type="ECO:0000256" key="2">
    <source>
        <dbReference type="ARBA" id="ARBA00022485"/>
    </source>
</evidence>
<dbReference type="HOGENOM" id="CLU_1066967_0_0_1"/>
<evidence type="ECO:0000256" key="5">
    <source>
        <dbReference type="ARBA" id="ARBA00023004"/>
    </source>
</evidence>
<keyword evidence="6" id="KW-0411">Iron-sulfur</keyword>
<comment type="pathway">
    <text evidence="8">Isoprenoid biosynthesis; dimethylallyl diphosphate biosynthesis; dimethylallyl diphosphate from (2E)-4-hydroxy-3-methylbutenyl diphosphate: step 1/1.</text>
</comment>
<evidence type="ECO:0000256" key="1">
    <source>
        <dbReference type="ARBA" id="ARBA00001966"/>
    </source>
</evidence>
<evidence type="ECO:0000256" key="3">
    <source>
        <dbReference type="ARBA" id="ARBA00022723"/>
    </source>
</evidence>
<protein>
    <recommendedName>
        <fullName evidence="10">4-hydroxy-3-methylbut-2-enyl diphosphate reductase</fullName>
        <ecNumber evidence="10">1.17.7.4</ecNumber>
    </recommendedName>
</protein>
<evidence type="ECO:0000256" key="4">
    <source>
        <dbReference type="ARBA" id="ARBA00023002"/>
    </source>
</evidence>
<keyword evidence="5" id="KW-0408">Iron</keyword>
<evidence type="ECO:0000313" key="11">
    <source>
        <dbReference type="EMBL" id="KEH43338.1"/>
    </source>
</evidence>
<keyword evidence="3" id="KW-0479">Metal-binding</keyword>
<dbReference type="STRING" id="3880.G8A1H8"/>
<dbReference type="PaxDb" id="3880-AES85316"/>
<evidence type="ECO:0000256" key="7">
    <source>
        <dbReference type="ARBA" id="ARBA00046313"/>
    </source>
</evidence>
<reference evidence="13" key="3">
    <citation type="submission" date="2015-04" db="UniProtKB">
        <authorList>
            <consortium name="EnsemblPlants"/>
        </authorList>
    </citation>
    <scope>IDENTIFICATION</scope>
    <source>
        <strain evidence="13">cv. Jemalong A17</strain>
    </source>
</reference>
<comment type="similarity">
    <text evidence="9">Belongs to the IspH family.</text>
</comment>
<keyword evidence="14" id="KW-1185">Reference proteome</keyword>
<reference evidence="11 14" key="2">
    <citation type="journal article" date="2014" name="BMC Genomics">
        <title>An improved genome release (version Mt4.0) for the model legume Medicago truncatula.</title>
        <authorList>
            <person name="Tang H."/>
            <person name="Krishnakumar V."/>
            <person name="Bidwell S."/>
            <person name="Rosen B."/>
            <person name="Chan A."/>
            <person name="Zhou S."/>
            <person name="Gentzbittel L."/>
            <person name="Childs K.L."/>
            <person name="Yandell M."/>
            <person name="Gundlach H."/>
            <person name="Mayer K.F."/>
            <person name="Schwartz D.C."/>
            <person name="Town C.D."/>
        </authorList>
    </citation>
    <scope>GENOME REANNOTATION</scope>
    <source>
        <strain evidence="11">A17</strain>
        <strain evidence="13 14">cv. Jemalong A17</strain>
    </source>
</reference>